<evidence type="ECO:0000256" key="1">
    <source>
        <dbReference type="SAM" id="MobiDB-lite"/>
    </source>
</evidence>
<gene>
    <name evidence="2" type="ORF">GCM10009863_34650</name>
</gene>
<evidence type="ECO:0000313" key="3">
    <source>
        <dbReference type="Proteomes" id="UP001501447"/>
    </source>
</evidence>
<feature type="compositionally biased region" description="Low complexity" evidence="1">
    <location>
        <begin position="50"/>
        <end position="68"/>
    </location>
</feature>
<keyword evidence="3" id="KW-1185">Reference proteome</keyword>
<dbReference type="EMBL" id="BAAARJ010000010">
    <property type="protein sequence ID" value="GAA2617763.1"/>
    <property type="molecule type" value="Genomic_DNA"/>
</dbReference>
<protein>
    <submittedName>
        <fullName evidence="2">Uncharacterized protein</fullName>
    </submittedName>
</protein>
<feature type="region of interest" description="Disordered" evidence="1">
    <location>
        <begin position="24"/>
        <end position="73"/>
    </location>
</feature>
<name>A0ABN3Q5Y8_9ACTN</name>
<feature type="compositionally biased region" description="Low complexity" evidence="1">
    <location>
        <begin position="27"/>
        <end position="43"/>
    </location>
</feature>
<evidence type="ECO:0000313" key="2">
    <source>
        <dbReference type="EMBL" id="GAA2617763.1"/>
    </source>
</evidence>
<dbReference type="Proteomes" id="UP001501447">
    <property type="component" value="Unassembled WGS sequence"/>
</dbReference>
<proteinExistence type="predicted"/>
<comment type="caution">
    <text evidence="2">The sequence shown here is derived from an EMBL/GenBank/DDBJ whole genome shotgun (WGS) entry which is preliminary data.</text>
</comment>
<accession>A0ABN3Q5Y8</accession>
<sequence length="103" mass="10948">MALTSERVRRVARHGWQKALENCTSVARSPSAATPSIPAPTARGAVVRGPDAPLRSPDSSAPARSRLSTKALPSRALMDKCAARVARRRALGNDLLEPEVTHA</sequence>
<organism evidence="2 3">
    <name type="scientific">Streptomyces axinellae</name>
    <dbReference type="NCBI Taxonomy" id="552788"/>
    <lineage>
        <taxon>Bacteria</taxon>
        <taxon>Bacillati</taxon>
        <taxon>Actinomycetota</taxon>
        <taxon>Actinomycetes</taxon>
        <taxon>Kitasatosporales</taxon>
        <taxon>Streptomycetaceae</taxon>
        <taxon>Streptomyces</taxon>
    </lineage>
</organism>
<reference evidence="2 3" key="1">
    <citation type="journal article" date="2019" name="Int. J. Syst. Evol. Microbiol.">
        <title>The Global Catalogue of Microorganisms (GCM) 10K type strain sequencing project: providing services to taxonomists for standard genome sequencing and annotation.</title>
        <authorList>
            <consortium name="The Broad Institute Genomics Platform"/>
            <consortium name="The Broad Institute Genome Sequencing Center for Infectious Disease"/>
            <person name="Wu L."/>
            <person name="Ma J."/>
        </authorList>
    </citation>
    <scope>NUCLEOTIDE SEQUENCE [LARGE SCALE GENOMIC DNA]</scope>
    <source>
        <strain evidence="2 3">JCM 16373</strain>
    </source>
</reference>